<feature type="domain" description="Beta-carotene isomerase D27-like C-terminal" evidence="1">
    <location>
        <begin position="159"/>
        <end position="240"/>
    </location>
</feature>
<dbReference type="InterPro" id="IPR038938">
    <property type="entry name" value="D27-like"/>
</dbReference>
<reference evidence="2 3" key="1">
    <citation type="journal article" date="2018" name="Mol. Plant">
        <title>The genome of Artemisia annua provides insight into the evolution of Asteraceae family and artemisinin biosynthesis.</title>
        <authorList>
            <person name="Shen Q."/>
            <person name="Zhang L."/>
            <person name="Liao Z."/>
            <person name="Wang S."/>
            <person name="Yan T."/>
            <person name="Shi P."/>
            <person name="Liu M."/>
            <person name="Fu X."/>
            <person name="Pan Q."/>
            <person name="Wang Y."/>
            <person name="Lv Z."/>
            <person name="Lu X."/>
            <person name="Zhang F."/>
            <person name="Jiang W."/>
            <person name="Ma Y."/>
            <person name="Chen M."/>
            <person name="Hao X."/>
            <person name="Li L."/>
            <person name="Tang Y."/>
            <person name="Lv G."/>
            <person name="Zhou Y."/>
            <person name="Sun X."/>
            <person name="Brodelius P.E."/>
            <person name="Rose J.K.C."/>
            <person name="Tang K."/>
        </authorList>
    </citation>
    <scope>NUCLEOTIDE SEQUENCE [LARGE SCALE GENOMIC DNA]</scope>
    <source>
        <strain evidence="3">cv. Huhao1</strain>
        <tissue evidence="2">Leaf</tissue>
    </source>
</reference>
<dbReference type="AlphaFoldDB" id="A0A2U1NFZ3"/>
<comment type="caution">
    <text evidence="2">The sequence shown here is derived from an EMBL/GenBank/DDBJ whole genome shotgun (WGS) entry which is preliminary data.</text>
</comment>
<dbReference type="GO" id="GO:0016859">
    <property type="term" value="F:cis-trans isomerase activity"/>
    <property type="evidence" value="ECO:0007669"/>
    <property type="project" value="TreeGrafter"/>
</dbReference>
<dbReference type="PANTHER" id="PTHR33591:SF1">
    <property type="entry name" value="BETA-CAROTENE ISOMERASE D27, CHLOROPLASTIC"/>
    <property type="match status" value="1"/>
</dbReference>
<dbReference type="EMBL" id="PKPP01002903">
    <property type="protein sequence ID" value="PWA72442.1"/>
    <property type="molecule type" value="Genomic_DNA"/>
</dbReference>
<dbReference type="GO" id="GO:1901601">
    <property type="term" value="P:strigolactone biosynthetic process"/>
    <property type="evidence" value="ECO:0007669"/>
    <property type="project" value="TreeGrafter"/>
</dbReference>
<gene>
    <name evidence="2" type="ORF">CTI12_AA270640</name>
</gene>
<keyword evidence="3" id="KW-1185">Reference proteome</keyword>
<sequence length="265" mass="29682">METTIFFTPARIGIPYSTRLNNSWPRRSCLTVVSALTPPTSTNNLKTESASSHSITTSTGTTKTVYKDNWFNHAAINYLSKAVQDTVGMRNEESGYESLVVAAGAVFRGFDPIQQRKLVVETLQNAVPGPISFMIKTVMRPSKVTREYFAGFTALFFPWLIGPCEVRESEFEGNKERNVVHVKKCRFLESTNCAGMCTNLCKIPSQEFIKDSFGVPCTMVPNFDDMSCEMIFGQEPPALKDDPVFKQPCYKLCNAKHKHDTKCIT</sequence>
<name>A0A2U1NFZ3_ARTAN</name>
<dbReference type="Pfam" id="PF13225">
    <property type="entry name" value="D27-like_C"/>
    <property type="match status" value="1"/>
</dbReference>
<dbReference type="GO" id="GO:0009536">
    <property type="term" value="C:plastid"/>
    <property type="evidence" value="ECO:0007669"/>
    <property type="project" value="TreeGrafter"/>
</dbReference>
<evidence type="ECO:0000259" key="1">
    <source>
        <dbReference type="Pfam" id="PF13225"/>
    </source>
</evidence>
<dbReference type="PANTHER" id="PTHR33591">
    <property type="entry name" value="BETA-CAROTENE ISOMERASE D27"/>
    <property type="match status" value="1"/>
</dbReference>
<protein>
    <recommendedName>
        <fullName evidence="1">Beta-carotene isomerase D27-like C-terminal domain-containing protein</fullName>
    </recommendedName>
</protein>
<evidence type="ECO:0000313" key="2">
    <source>
        <dbReference type="EMBL" id="PWA72442.1"/>
    </source>
</evidence>
<evidence type="ECO:0000313" key="3">
    <source>
        <dbReference type="Proteomes" id="UP000245207"/>
    </source>
</evidence>
<proteinExistence type="predicted"/>
<accession>A0A2U1NFZ3</accession>
<dbReference type="OrthoDB" id="416096at2759"/>
<dbReference type="InterPro" id="IPR025114">
    <property type="entry name" value="D27-like_C"/>
</dbReference>
<organism evidence="2 3">
    <name type="scientific">Artemisia annua</name>
    <name type="common">Sweet wormwood</name>
    <dbReference type="NCBI Taxonomy" id="35608"/>
    <lineage>
        <taxon>Eukaryota</taxon>
        <taxon>Viridiplantae</taxon>
        <taxon>Streptophyta</taxon>
        <taxon>Embryophyta</taxon>
        <taxon>Tracheophyta</taxon>
        <taxon>Spermatophyta</taxon>
        <taxon>Magnoliopsida</taxon>
        <taxon>eudicotyledons</taxon>
        <taxon>Gunneridae</taxon>
        <taxon>Pentapetalae</taxon>
        <taxon>asterids</taxon>
        <taxon>campanulids</taxon>
        <taxon>Asterales</taxon>
        <taxon>Asteraceae</taxon>
        <taxon>Asteroideae</taxon>
        <taxon>Anthemideae</taxon>
        <taxon>Artemisiinae</taxon>
        <taxon>Artemisia</taxon>
    </lineage>
</organism>
<dbReference type="GO" id="GO:0005506">
    <property type="term" value="F:iron ion binding"/>
    <property type="evidence" value="ECO:0007669"/>
    <property type="project" value="InterPro"/>
</dbReference>
<dbReference type="STRING" id="35608.A0A2U1NFZ3"/>
<dbReference type="Proteomes" id="UP000245207">
    <property type="component" value="Unassembled WGS sequence"/>
</dbReference>